<dbReference type="AlphaFoldDB" id="A0A8S1RRY7"/>
<comment type="caution">
    <text evidence="2">The sequence shown here is derived from an EMBL/GenBank/DDBJ whole genome shotgun (WGS) entry which is preliminary data.</text>
</comment>
<evidence type="ECO:0000256" key="1">
    <source>
        <dbReference type="SAM" id="Coils"/>
    </source>
</evidence>
<accession>A0A8S1RRY7</accession>
<keyword evidence="3" id="KW-1185">Reference proteome</keyword>
<reference evidence="2" key="1">
    <citation type="submission" date="2021-01" db="EMBL/GenBank/DDBJ databases">
        <authorList>
            <consortium name="Genoscope - CEA"/>
            <person name="William W."/>
        </authorList>
    </citation>
    <scope>NUCLEOTIDE SEQUENCE</scope>
</reference>
<dbReference type="Proteomes" id="UP000692954">
    <property type="component" value="Unassembled WGS sequence"/>
</dbReference>
<dbReference type="InterPro" id="IPR050163">
    <property type="entry name" value="Apolipoprotein_A1/A4/E"/>
</dbReference>
<name>A0A8S1RRY7_9CILI</name>
<dbReference type="PANTHER" id="PTHR18976">
    <property type="entry name" value="APOLIPOPROTEIN"/>
    <property type="match status" value="1"/>
</dbReference>
<dbReference type="PANTHER" id="PTHR18976:SF34">
    <property type="entry name" value="LIPID-BINDING PROTEIN"/>
    <property type="match status" value="1"/>
</dbReference>
<organism evidence="2 3">
    <name type="scientific">Paramecium sonneborni</name>
    <dbReference type="NCBI Taxonomy" id="65129"/>
    <lineage>
        <taxon>Eukaryota</taxon>
        <taxon>Sar</taxon>
        <taxon>Alveolata</taxon>
        <taxon>Ciliophora</taxon>
        <taxon>Intramacronucleata</taxon>
        <taxon>Oligohymenophorea</taxon>
        <taxon>Peniculida</taxon>
        <taxon>Parameciidae</taxon>
        <taxon>Paramecium</taxon>
    </lineage>
</organism>
<gene>
    <name evidence="2" type="ORF">PSON_ATCC_30995.1.T2080001</name>
</gene>
<feature type="coiled-coil region" evidence="1">
    <location>
        <begin position="390"/>
        <end position="489"/>
    </location>
</feature>
<evidence type="ECO:0000313" key="3">
    <source>
        <dbReference type="Proteomes" id="UP000692954"/>
    </source>
</evidence>
<protein>
    <submittedName>
        <fullName evidence="2">Uncharacterized protein</fullName>
    </submittedName>
</protein>
<keyword evidence="1" id="KW-0175">Coiled coil</keyword>
<evidence type="ECO:0000313" key="2">
    <source>
        <dbReference type="EMBL" id="CAD8129124.1"/>
    </source>
</evidence>
<dbReference type="EMBL" id="CAJJDN010000208">
    <property type="protein sequence ID" value="CAD8129124.1"/>
    <property type="molecule type" value="Genomic_DNA"/>
</dbReference>
<proteinExistence type="predicted"/>
<sequence>MIFLNMREHIENYQYYNFVLQYCQSFLQFRREKFFHFHQIHMILVHNGQKIVELCDKNMHKQQLKAGLLLSALPAVNKQFNELKKGSKTTRMNYETSQEKFSILPRLRLESFENQVFQLISMMIECQAIFQEEGKQYYQQLNIQLNKMDQPYQVTNNLERDSLKIMTLNKGFAHEIADSDLDKHLNDFNKRMLDFNKQNYPNQIVIKNESLQRMYNQKSIELRFAMNKINLYESNINHIVESLVAQRTNDIIFENDALKQQIEQLMKSFDIEKQKLRDKIKEEFSEQIHVKSILRLQERYFNGNDKFIQEYKTDGLKRVRDKASEALFGQVNKLNIDLDVEYQRVGVYDKFKEDSEQINSLFQSLKKLRTFYLWKEMCIREKFEKQIQIIVAANSSNEELQQKIQQLTENVEILKDEQIQNRKIITIMDNQNQILRRDLQKLKIERFQAMREKGQLGAIATYQDQEQQLEDQRKQIVEAKKEQQFKNSRPITASSIARSIKSAQKVQKLSTTQSVPKLGTSQMMSNQKGTLTMKYKITS</sequence>